<dbReference type="OrthoDB" id="9779903at2"/>
<reference evidence="1 2" key="1">
    <citation type="submission" date="2019-02" db="EMBL/GenBank/DDBJ databases">
        <title>Novel genomic isolates of S. pyogenes and S. dysgalactiae subsp. equisimilis associated to necrotising fasciitis (NSTI).</title>
        <authorList>
            <person name="Barrantes I."/>
        </authorList>
    </citation>
    <scope>NUCLEOTIDE SEQUENCE [LARGE SCALE GENOMIC DNA]</scope>
    <source>
        <strain evidence="1 2">SPY2028</strain>
    </source>
</reference>
<dbReference type="Proteomes" id="UP000324058">
    <property type="component" value="Unassembled WGS sequence"/>
</dbReference>
<dbReference type="EMBL" id="SJLL01000001">
    <property type="protein sequence ID" value="TYL01267.1"/>
    <property type="molecule type" value="Genomic_DNA"/>
</dbReference>
<name>A0A5S4TNQ4_STRPY</name>
<evidence type="ECO:0000313" key="1">
    <source>
        <dbReference type="EMBL" id="TYL01267.1"/>
    </source>
</evidence>
<protein>
    <submittedName>
        <fullName evidence="1">Fructose-bisphosphatase class III</fullName>
    </submittedName>
</protein>
<organism evidence="1 2">
    <name type="scientific">Streptococcus pyogenes</name>
    <dbReference type="NCBI Taxonomy" id="1314"/>
    <lineage>
        <taxon>Bacteria</taxon>
        <taxon>Bacillati</taxon>
        <taxon>Bacillota</taxon>
        <taxon>Bacilli</taxon>
        <taxon>Lactobacillales</taxon>
        <taxon>Streptococcaceae</taxon>
        <taxon>Streptococcus</taxon>
    </lineage>
</organism>
<comment type="caution">
    <text evidence="1">The sequence shown here is derived from an EMBL/GenBank/DDBJ whole genome shotgun (WGS) entry which is preliminary data.</text>
</comment>
<accession>A0A5S4TNQ4</accession>
<evidence type="ECO:0000313" key="2">
    <source>
        <dbReference type="Proteomes" id="UP000324058"/>
    </source>
</evidence>
<proteinExistence type="predicted"/>
<dbReference type="AlphaFoldDB" id="A0A5S4TNQ4"/>
<sequence>MIFVIWMRSLVVDHLYVAGDMFNRGHYLDLFLDWLVSKYRRIIILL</sequence>
<gene>
    <name evidence="1" type="ORF">E0F66_01445</name>
</gene>